<keyword evidence="3" id="KW-1185">Reference proteome</keyword>
<dbReference type="EMBL" id="ANIZ01003480">
    <property type="protein sequence ID" value="ETI33320.1"/>
    <property type="molecule type" value="Genomic_DNA"/>
</dbReference>
<evidence type="ECO:0000313" key="2">
    <source>
        <dbReference type="EMBL" id="ETI33320.1"/>
    </source>
</evidence>
<reference evidence="2 3" key="1">
    <citation type="submission" date="2013-11" db="EMBL/GenBank/DDBJ databases">
        <title>The Genome Sequence of Phytophthora parasitica P1569.</title>
        <authorList>
            <consortium name="The Broad Institute Genomics Platform"/>
            <person name="Russ C."/>
            <person name="Tyler B."/>
            <person name="Panabieres F."/>
            <person name="Shan W."/>
            <person name="Tripathy S."/>
            <person name="Grunwald N."/>
            <person name="Machado M."/>
            <person name="Johnson C.S."/>
            <person name="Arredondo F."/>
            <person name="Hong C."/>
            <person name="Coffey M."/>
            <person name="Young S.K."/>
            <person name="Zeng Q."/>
            <person name="Gargeya S."/>
            <person name="Fitzgerald M."/>
            <person name="Abouelleil A."/>
            <person name="Alvarado L."/>
            <person name="Chapman S.B."/>
            <person name="Gainer-Dewar J."/>
            <person name="Goldberg J."/>
            <person name="Griggs A."/>
            <person name="Gujja S."/>
            <person name="Hansen M."/>
            <person name="Howarth C."/>
            <person name="Imamovic A."/>
            <person name="Ireland A."/>
            <person name="Larimer J."/>
            <person name="McCowan C."/>
            <person name="Murphy C."/>
            <person name="Pearson M."/>
            <person name="Poon T.W."/>
            <person name="Priest M."/>
            <person name="Roberts A."/>
            <person name="Saif S."/>
            <person name="Shea T."/>
            <person name="Sykes S."/>
            <person name="Wortman J."/>
            <person name="Nusbaum C."/>
            <person name="Birren B."/>
        </authorList>
    </citation>
    <scope>NUCLEOTIDE SEQUENCE [LARGE SCALE GENOMIC DNA]</scope>
    <source>
        <strain evidence="2 3">P1569</strain>
    </source>
</reference>
<accession>V9E2H8</accession>
<protein>
    <recommendedName>
        <fullName evidence="1">Exodeoxyribonuclease X-like C-terminal domain-containing protein</fullName>
    </recommendedName>
</protein>
<dbReference type="InterPro" id="IPR046768">
    <property type="entry name" value="ExoX-like_C"/>
</dbReference>
<dbReference type="AlphaFoldDB" id="V9E2H8"/>
<dbReference type="HOGENOM" id="CLU_031837_1_0_1"/>
<dbReference type="Proteomes" id="UP000018721">
    <property type="component" value="Unassembled WGS sequence"/>
</dbReference>
<comment type="caution">
    <text evidence="2">The sequence shown here is derived from an EMBL/GenBank/DDBJ whole genome shotgun (WGS) entry which is preliminary data.</text>
</comment>
<dbReference type="Pfam" id="PF20600">
    <property type="entry name" value="ExoX-like_C"/>
    <property type="match status" value="1"/>
</dbReference>
<dbReference type="eggNOG" id="ENOG502RBW3">
    <property type="taxonomic scope" value="Eukaryota"/>
</dbReference>
<feature type="domain" description="Exodeoxyribonuclease X-like C-terminal" evidence="1">
    <location>
        <begin position="635"/>
        <end position="662"/>
    </location>
</feature>
<dbReference type="OrthoDB" id="116694at2759"/>
<organism evidence="2 3">
    <name type="scientific">Phytophthora nicotianae P1569</name>
    <dbReference type="NCBI Taxonomy" id="1317065"/>
    <lineage>
        <taxon>Eukaryota</taxon>
        <taxon>Sar</taxon>
        <taxon>Stramenopiles</taxon>
        <taxon>Oomycota</taxon>
        <taxon>Peronosporomycetes</taxon>
        <taxon>Peronosporales</taxon>
        <taxon>Peronosporaceae</taxon>
        <taxon>Phytophthora</taxon>
    </lineage>
</organism>
<evidence type="ECO:0000259" key="1">
    <source>
        <dbReference type="Pfam" id="PF20600"/>
    </source>
</evidence>
<sequence>MSDTTQLADAYLLQSALKTDPPIDVSKGKSVAYVVDGNQGSYNSGLITIDATSQLTGSRGFGSLKDAYITLPYVVTAKSTGSTDIAENINRFACALKCNVANVVDSLTVELNGKRVITETEFKGFWNNLRAMTELSQDEVFKHGADMHLYPDPWYLINFSGAAGPTGDGYSNNQLEKGGKLDSTISQAQEPIQFNNGFFHRLLLAPPIIDSTEATGANSWASMGTTATKQICQQNGKGCFREYSYSNITAASGSTQDAKKGGQWFYMLKLRLVDLHPIFKELDLLANPQLKLRLRIDAGTVEISGTSTSMRLESTTMTSGQTCPIMIASAASGNANEGLLQASAKLSFSFGPVGNAFTPTSQIGEYFPYTTSRLYIPFYHLKNSTSIIQKPVKTIRYHDCFAQMFTKVAGISPTTPGSQLNAPFALQVSGYKKNVKYVALIPFAETSAGHFEIAHGTPQYQSPFDSAPWTCMPGASIRNFQVQLGNDNVFASSQEYDYETFCDEFSKLGAINGDLSSEVSNGLVDSMQWSMAQRILVADCSRLSQKDVPQAIQISGINGSATGMNLLVLVVYERELEIDRLTGEHKAKTIQEVYASDPGYCRWLSNQKGLVDSASDIGKFLSDTFGKSDGSFLMTWGKYKYKTIKQIEAIDPNYLDWISRNEFVKTKCPKLKVEVDELLKK</sequence>
<proteinExistence type="predicted"/>
<evidence type="ECO:0000313" key="3">
    <source>
        <dbReference type="Proteomes" id="UP000018721"/>
    </source>
</evidence>
<gene>
    <name evidence="2" type="ORF">F443_19992</name>
</gene>
<name>V9E2H8_PHYNI</name>